<dbReference type="GO" id="GO:0006529">
    <property type="term" value="P:asparagine biosynthetic process"/>
    <property type="evidence" value="ECO:0007669"/>
    <property type="project" value="UniProtKB-KW"/>
</dbReference>
<comment type="pathway">
    <text evidence="7">Amino-acid biosynthesis.</text>
</comment>
<evidence type="ECO:0000256" key="8">
    <source>
        <dbReference type="ARBA" id="ARBA00048741"/>
    </source>
</evidence>
<feature type="active site" description="For GATase activity" evidence="9">
    <location>
        <position position="2"/>
    </location>
</feature>
<keyword evidence="6 9" id="KW-0061">Asparagine biosynthesis</keyword>
<dbReference type="PANTHER" id="PTHR11772:SF2">
    <property type="entry name" value="ASPARAGINE SYNTHETASE [GLUTAMINE-HYDROLYZING]"/>
    <property type="match status" value="1"/>
</dbReference>
<evidence type="ECO:0000256" key="10">
    <source>
        <dbReference type="PIRSR" id="PIRSR001589-2"/>
    </source>
</evidence>
<evidence type="ECO:0000313" key="12">
    <source>
        <dbReference type="EMBL" id="WNL29766.1"/>
    </source>
</evidence>
<feature type="domain" description="Asparagine synthetase" evidence="11">
    <location>
        <begin position="205"/>
        <end position="352"/>
    </location>
</feature>
<evidence type="ECO:0000256" key="7">
    <source>
        <dbReference type="ARBA" id="ARBA00029440"/>
    </source>
</evidence>
<name>A0AA96DJP1_9BACT</name>
<keyword evidence="5 10" id="KW-0067">ATP-binding</keyword>
<dbReference type="InterPro" id="IPR050795">
    <property type="entry name" value="Asn_Synthetase"/>
</dbReference>
<proteinExistence type="predicted"/>
<dbReference type="AlphaFoldDB" id="A0AA96DJP1"/>
<feature type="binding site" evidence="10">
    <location>
        <begin position="341"/>
        <end position="342"/>
    </location>
    <ligand>
        <name>ATP</name>
        <dbReference type="ChEBI" id="CHEBI:30616"/>
    </ligand>
</feature>
<dbReference type="SUPFAM" id="SSF52402">
    <property type="entry name" value="Adenine nucleotide alpha hydrolases-like"/>
    <property type="match status" value="1"/>
</dbReference>
<keyword evidence="2" id="KW-0436">Ligase</keyword>
<dbReference type="GO" id="GO:0005829">
    <property type="term" value="C:cytosol"/>
    <property type="evidence" value="ECO:0007669"/>
    <property type="project" value="TreeGrafter"/>
</dbReference>
<evidence type="ECO:0000256" key="9">
    <source>
        <dbReference type="PIRSR" id="PIRSR001589-1"/>
    </source>
</evidence>
<keyword evidence="4 10" id="KW-0547">Nucleotide-binding</keyword>
<comment type="catalytic activity">
    <reaction evidence="8">
        <text>L-aspartate + L-glutamine + ATP + H2O = L-asparagine + L-glutamate + AMP + diphosphate + H(+)</text>
        <dbReference type="Rhea" id="RHEA:12228"/>
        <dbReference type="ChEBI" id="CHEBI:15377"/>
        <dbReference type="ChEBI" id="CHEBI:15378"/>
        <dbReference type="ChEBI" id="CHEBI:29985"/>
        <dbReference type="ChEBI" id="CHEBI:29991"/>
        <dbReference type="ChEBI" id="CHEBI:30616"/>
        <dbReference type="ChEBI" id="CHEBI:33019"/>
        <dbReference type="ChEBI" id="CHEBI:58048"/>
        <dbReference type="ChEBI" id="CHEBI:58359"/>
        <dbReference type="ChEBI" id="CHEBI:456215"/>
        <dbReference type="EC" id="6.3.5.4"/>
    </reaction>
</comment>
<sequence>MCGILFSYTNEKNKHKQFLNKLDRAFETIKTRGPDNLNSIIEDNFIIGHTHLVITGFREQPIKGKNYLLTYNGEIYNDYKKIIDEGLSDADLLKEYIDEFSENAFKKLDGEFAIILYYPDRKKLFISTDTFGTKPIYFQINENSLVVGSYISTVECFNESGKIIRAKPNTIYEIDLNFLEIINEINLHEFDFSNQIENSYDKWIELFEKSIEKRTYNNKQKYFVSLSSGHDSGLIAAEMLRQKRDFKTYTFTYLENLEILEKRFNIMNCNLIENEVLFMSQFEKNITSEYMKKNLDSYIIENEDSNVGQFENKNLFEINGYIASSFIHSKARNEGRLISLSGQGADEIITDYYNENSRSVKSTIKNEWNKISGPWPNFFGGWNRTFLGATERIGGLYGIETRYPFLDIELVQSYLHISPEYKKNQYKAPISEMLNRLNFPYHNFKQGFAAYEN</sequence>
<dbReference type="Pfam" id="PF00733">
    <property type="entry name" value="Asn_synthase"/>
    <property type="match status" value="1"/>
</dbReference>
<organism evidence="12">
    <name type="scientific">Arcobacter sp. AZ-2023</name>
    <dbReference type="NCBI Taxonomy" id="3074453"/>
    <lineage>
        <taxon>Bacteria</taxon>
        <taxon>Pseudomonadati</taxon>
        <taxon>Campylobacterota</taxon>
        <taxon>Epsilonproteobacteria</taxon>
        <taxon>Campylobacterales</taxon>
        <taxon>Arcobacteraceae</taxon>
        <taxon>Arcobacter</taxon>
    </lineage>
</organism>
<feature type="binding site" evidence="10">
    <location>
        <position position="89"/>
    </location>
    <ligand>
        <name>L-glutamine</name>
        <dbReference type="ChEBI" id="CHEBI:58359"/>
    </ligand>
</feature>
<dbReference type="EC" id="6.3.5.4" evidence="1"/>
<dbReference type="PANTHER" id="PTHR11772">
    <property type="entry name" value="ASPARAGINE SYNTHETASE"/>
    <property type="match status" value="1"/>
</dbReference>
<dbReference type="InterPro" id="IPR014729">
    <property type="entry name" value="Rossmann-like_a/b/a_fold"/>
</dbReference>
<dbReference type="GO" id="GO:0004066">
    <property type="term" value="F:asparagine synthase (glutamine-hydrolyzing) activity"/>
    <property type="evidence" value="ECO:0007669"/>
    <property type="project" value="UniProtKB-EC"/>
</dbReference>
<keyword evidence="9" id="KW-0315">Glutamine amidotransferase</keyword>
<evidence type="ECO:0000256" key="3">
    <source>
        <dbReference type="ARBA" id="ARBA00022605"/>
    </source>
</evidence>
<evidence type="ECO:0000256" key="5">
    <source>
        <dbReference type="ARBA" id="ARBA00022840"/>
    </source>
</evidence>
<gene>
    <name evidence="12" type="ORF">RMQ68_10435</name>
</gene>
<protein>
    <recommendedName>
        <fullName evidence="1">asparagine synthase (glutamine-hydrolyzing)</fullName>
        <ecNumber evidence="1">6.3.5.4</ecNumber>
    </recommendedName>
</protein>
<keyword evidence="3 9" id="KW-0028">Amino-acid biosynthesis</keyword>
<dbReference type="InterPro" id="IPR006426">
    <property type="entry name" value="Asn_synth_AEB"/>
</dbReference>
<feature type="binding site" evidence="10">
    <location>
        <position position="266"/>
    </location>
    <ligand>
        <name>ATP</name>
        <dbReference type="ChEBI" id="CHEBI:30616"/>
    </ligand>
</feature>
<dbReference type="InterPro" id="IPR029055">
    <property type="entry name" value="Ntn_hydrolases_N"/>
</dbReference>
<evidence type="ECO:0000256" key="4">
    <source>
        <dbReference type="ARBA" id="ARBA00022741"/>
    </source>
</evidence>
<dbReference type="EMBL" id="CP134854">
    <property type="protein sequence ID" value="WNL29766.1"/>
    <property type="molecule type" value="Genomic_DNA"/>
</dbReference>
<dbReference type="Gene3D" id="3.60.20.10">
    <property type="entry name" value="Glutamine Phosphoribosylpyrophosphate, subunit 1, domain 1"/>
    <property type="match status" value="1"/>
</dbReference>
<dbReference type="Gene3D" id="3.40.50.620">
    <property type="entry name" value="HUPs"/>
    <property type="match status" value="1"/>
</dbReference>
<dbReference type="InterPro" id="IPR001962">
    <property type="entry name" value="Asn_synthase"/>
</dbReference>
<dbReference type="GO" id="GO:0005524">
    <property type="term" value="F:ATP binding"/>
    <property type="evidence" value="ECO:0007669"/>
    <property type="project" value="UniProtKB-KW"/>
</dbReference>
<dbReference type="Pfam" id="PF13522">
    <property type="entry name" value="GATase_6"/>
    <property type="match status" value="1"/>
</dbReference>
<dbReference type="PIRSF" id="PIRSF001589">
    <property type="entry name" value="Asn_synthetase_glu-h"/>
    <property type="match status" value="1"/>
</dbReference>
<accession>A0AA96DJP1</accession>
<evidence type="ECO:0000256" key="6">
    <source>
        <dbReference type="ARBA" id="ARBA00022888"/>
    </source>
</evidence>
<evidence type="ECO:0000259" key="11">
    <source>
        <dbReference type="Pfam" id="PF00733"/>
    </source>
</evidence>
<evidence type="ECO:0000256" key="1">
    <source>
        <dbReference type="ARBA" id="ARBA00012737"/>
    </source>
</evidence>
<reference evidence="12" key="1">
    <citation type="submission" date="2023-09" db="EMBL/GenBank/DDBJ databases">
        <title>Arcobacter tbilisiensis sp. nov. isolated from chicken meat in Tbilisi, Georgia.</title>
        <authorList>
            <person name="Matthias R."/>
            <person name="Zautner A.E."/>
        </authorList>
    </citation>
    <scope>NUCLEOTIDE SEQUENCE</scope>
    <source>
        <strain evidence="12">LEO 52</strain>
    </source>
</reference>
<dbReference type="SUPFAM" id="SSF56235">
    <property type="entry name" value="N-terminal nucleophile aminohydrolases (Ntn hydrolases)"/>
    <property type="match status" value="1"/>
</dbReference>
<evidence type="ECO:0000256" key="2">
    <source>
        <dbReference type="ARBA" id="ARBA00022598"/>
    </source>
</evidence>